<dbReference type="SUPFAM" id="SSF52096">
    <property type="entry name" value="ClpP/crotonase"/>
    <property type="match status" value="1"/>
</dbReference>
<organism evidence="5">
    <name type="scientific">Chlorella variabilis</name>
    <name type="common">Green alga</name>
    <dbReference type="NCBI Taxonomy" id="554065"/>
    <lineage>
        <taxon>Eukaryota</taxon>
        <taxon>Viridiplantae</taxon>
        <taxon>Chlorophyta</taxon>
        <taxon>core chlorophytes</taxon>
        <taxon>Trebouxiophyceae</taxon>
        <taxon>Chlorellales</taxon>
        <taxon>Chlorellaceae</taxon>
        <taxon>Chlorella clade</taxon>
        <taxon>Chlorella</taxon>
    </lineage>
</organism>
<reference evidence="4 5" key="1">
    <citation type="journal article" date="2010" name="Plant Cell">
        <title>The Chlorella variabilis NC64A genome reveals adaptation to photosymbiosis, coevolution with viruses, and cryptic sex.</title>
        <authorList>
            <person name="Blanc G."/>
            <person name="Duncan G."/>
            <person name="Agarkova I."/>
            <person name="Borodovsky M."/>
            <person name="Gurnon J."/>
            <person name="Kuo A."/>
            <person name="Lindquist E."/>
            <person name="Lucas S."/>
            <person name="Pangilinan J."/>
            <person name="Polle J."/>
            <person name="Salamov A."/>
            <person name="Terry A."/>
            <person name="Yamada T."/>
            <person name="Dunigan D.D."/>
            <person name="Grigoriev I.V."/>
            <person name="Claverie J.M."/>
            <person name="Van Etten J.L."/>
        </authorList>
    </citation>
    <scope>NUCLEOTIDE SEQUENCE [LARGE SCALE GENOMIC DNA]</scope>
    <source>
        <strain evidence="4 5">NC64A</strain>
    </source>
</reference>
<comment type="similarity">
    <text evidence="1 2">Belongs to the enoyl-CoA hydratase/isomerase family.</text>
</comment>
<dbReference type="KEGG" id="cvr:CHLNCDRAFT_134510"/>
<evidence type="ECO:0000256" key="2">
    <source>
        <dbReference type="RuleBase" id="RU003707"/>
    </source>
</evidence>
<evidence type="ECO:0000313" key="4">
    <source>
        <dbReference type="EMBL" id="EFN55400.1"/>
    </source>
</evidence>
<dbReference type="Proteomes" id="UP000008141">
    <property type="component" value="Unassembled WGS sequence"/>
</dbReference>
<dbReference type="OrthoDB" id="2018133at2759"/>
<dbReference type="InterPro" id="IPR018376">
    <property type="entry name" value="Enoyl-CoA_hyd/isom_CS"/>
</dbReference>
<dbReference type="STRING" id="554065.E1ZG46"/>
<dbReference type="InterPro" id="IPR001753">
    <property type="entry name" value="Enoyl-CoA_hydra/iso"/>
</dbReference>
<dbReference type="Pfam" id="PF00378">
    <property type="entry name" value="ECH_1"/>
    <property type="match status" value="1"/>
</dbReference>
<dbReference type="eggNOG" id="KOG1680">
    <property type="taxonomic scope" value="Eukaryota"/>
</dbReference>
<dbReference type="InterPro" id="IPR029045">
    <property type="entry name" value="ClpP/crotonase-like_dom_sf"/>
</dbReference>
<dbReference type="CDD" id="cd06558">
    <property type="entry name" value="crotonase-like"/>
    <property type="match status" value="1"/>
</dbReference>
<protein>
    <recommendedName>
        <fullName evidence="6">3-hydroxyisobutyryl-coenzyme A hydrolase</fullName>
    </recommendedName>
</protein>
<accession>E1ZG46</accession>
<gene>
    <name evidence="4" type="ORF">CHLNCDRAFT_134510</name>
</gene>
<dbReference type="RefSeq" id="XP_005847502.1">
    <property type="nucleotide sequence ID" value="XM_005847440.1"/>
</dbReference>
<sequence>MWASVLASRQLTTLQLRLEPSGVLFLTLHRPAAFNAISMEMLNELHAVFDALQHPSSMLEALPPDFPRVVVLAGAGRAFSGGVDIKAADQGIGGQAWDYKDMRSQQLLSRLIEKMRAAPQPIIAAVQGAAAGGGLALALASDVRIAARGASFSAAFLGLVNELVEEAGQLEAAARKLAAEMLACSRLGLQSGGDGGEKGGGGGAGQGRGVTRSKL</sequence>
<dbReference type="PROSITE" id="PS00166">
    <property type="entry name" value="ENOYL_COA_HYDRATASE"/>
    <property type="match status" value="1"/>
</dbReference>
<name>E1ZG46_CHLVA</name>
<evidence type="ECO:0000313" key="5">
    <source>
        <dbReference type="Proteomes" id="UP000008141"/>
    </source>
</evidence>
<evidence type="ECO:0000256" key="3">
    <source>
        <dbReference type="SAM" id="MobiDB-lite"/>
    </source>
</evidence>
<dbReference type="PANTHER" id="PTHR11941:SF130">
    <property type="entry name" value="ENOYL-COA HYDRATASE ECHA12-RELATED"/>
    <property type="match status" value="1"/>
</dbReference>
<dbReference type="AlphaFoldDB" id="E1ZG46"/>
<feature type="compositionally biased region" description="Gly residues" evidence="3">
    <location>
        <begin position="191"/>
        <end position="208"/>
    </location>
</feature>
<evidence type="ECO:0000256" key="1">
    <source>
        <dbReference type="ARBA" id="ARBA00005254"/>
    </source>
</evidence>
<keyword evidence="5" id="KW-1185">Reference proteome</keyword>
<proteinExistence type="inferred from homology"/>
<dbReference type="InParanoid" id="E1ZG46"/>
<dbReference type="GO" id="GO:0006635">
    <property type="term" value="P:fatty acid beta-oxidation"/>
    <property type="evidence" value="ECO:0007669"/>
    <property type="project" value="TreeGrafter"/>
</dbReference>
<dbReference type="EMBL" id="GL433845">
    <property type="protein sequence ID" value="EFN55400.1"/>
    <property type="molecule type" value="Genomic_DNA"/>
</dbReference>
<feature type="region of interest" description="Disordered" evidence="3">
    <location>
        <begin position="191"/>
        <end position="215"/>
    </location>
</feature>
<dbReference type="PANTHER" id="PTHR11941">
    <property type="entry name" value="ENOYL-COA HYDRATASE-RELATED"/>
    <property type="match status" value="1"/>
</dbReference>
<dbReference type="Gene3D" id="3.90.226.10">
    <property type="entry name" value="2-enoyl-CoA Hydratase, Chain A, domain 1"/>
    <property type="match status" value="1"/>
</dbReference>
<dbReference type="GeneID" id="17354618"/>
<evidence type="ECO:0008006" key="6">
    <source>
        <dbReference type="Google" id="ProtNLM"/>
    </source>
</evidence>
<dbReference type="GO" id="GO:0003824">
    <property type="term" value="F:catalytic activity"/>
    <property type="evidence" value="ECO:0007669"/>
    <property type="project" value="InterPro"/>
</dbReference>